<feature type="region of interest" description="Disordered" evidence="7">
    <location>
        <begin position="1"/>
        <end position="41"/>
    </location>
</feature>
<feature type="transmembrane region" description="Helical" evidence="8">
    <location>
        <begin position="797"/>
        <end position="821"/>
    </location>
</feature>
<dbReference type="PROSITE" id="PS00217">
    <property type="entry name" value="SUGAR_TRANSPORT_2"/>
    <property type="match status" value="2"/>
</dbReference>
<dbReference type="AlphaFoldDB" id="A0A1V2LJH5"/>
<feature type="transmembrane region" description="Helical" evidence="8">
    <location>
        <begin position="1116"/>
        <end position="1135"/>
    </location>
</feature>
<feature type="transmembrane region" description="Helical" evidence="8">
    <location>
        <begin position="434"/>
        <end position="454"/>
    </location>
</feature>
<keyword evidence="10" id="KW-0762">Sugar transport</keyword>
<evidence type="ECO:0000256" key="8">
    <source>
        <dbReference type="SAM" id="Phobius"/>
    </source>
</evidence>
<feature type="transmembrane region" description="Helical" evidence="8">
    <location>
        <begin position="833"/>
        <end position="853"/>
    </location>
</feature>
<keyword evidence="4 8" id="KW-0812">Transmembrane</keyword>
<dbReference type="PANTHER" id="PTHR48022">
    <property type="entry name" value="PLASTIDIC GLUCOSE TRANSPORTER 4"/>
    <property type="match status" value="1"/>
</dbReference>
<accession>A0A1V2LJH5</accession>
<evidence type="ECO:0000256" key="2">
    <source>
        <dbReference type="ARBA" id="ARBA00010992"/>
    </source>
</evidence>
<feature type="transmembrane region" description="Helical" evidence="8">
    <location>
        <begin position="744"/>
        <end position="765"/>
    </location>
</feature>
<dbReference type="PROSITE" id="PS50850">
    <property type="entry name" value="MFS"/>
    <property type="match status" value="2"/>
</dbReference>
<comment type="caution">
    <text evidence="10">The sequence shown here is derived from an EMBL/GenBank/DDBJ whole genome shotgun (WGS) entry which is preliminary data.</text>
</comment>
<feature type="transmembrane region" description="Helical" evidence="8">
    <location>
        <begin position="245"/>
        <end position="267"/>
    </location>
</feature>
<evidence type="ECO:0000256" key="1">
    <source>
        <dbReference type="ARBA" id="ARBA00004141"/>
    </source>
</evidence>
<feature type="transmembrane region" description="Helical" evidence="8">
    <location>
        <begin position="373"/>
        <end position="394"/>
    </location>
</feature>
<feature type="compositionally biased region" description="Polar residues" evidence="7">
    <location>
        <begin position="1209"/>
        <end position="1230"/>
    </location>
</feature>
<comment type="subcellular location">
    <subcellularLocation>
        <location evidence="1">Membrane</location>
        <topology evidence="1">Multi-pass membrane protein</topology>
    </subcellularLocation>
</comment>
<evidence type="ECO:0000256" key="5">
    <source>
        <dbReference type="ARBA" id="ARBA00022989"/>
    </source>
</evidence>
<feature type="transmembrane region" description="Helical" evidence="8">
    <location>
        <begin position="400"/>
        <end position="422"/>
    </location>
</feature>
<evidence type="ECO:0000313" key="10">
    <source>
        <dbReference type="EMBL" id="ONH72821.1"/>
    </source>
</evidence>
<feature type="compositionally biased region" description="Polar residues" evidence="7">
    <location>
        <begin position="591"/>
        <end position="606"/>
    </location>
</feature>
<feature type="transmembrane region" description="Helical" evidence="8">
    <location>
        <begin position="991"/>
        <end position="1013"/>
    </location>
</feature>
<dbReference type="FunFam" id="1.20.1250.20:FF:000061">
    <property type="entry name" value="MFS sugar transporter"/>
    <property type="match status" value="2"/>
</dbReference>
<evidence type="ECO:0000259" key="9">
    <source>
        <dbReference type="PROSITE" id="PS50850"/>
    </source>
</evidence>
<keyword evidence="3" id="KW-0813">Transport</keyword>
<dbReference type="InterPro" id="IPR036259">
    <property type="entry name" value="MFS_trans_sf"/>
</dbReference>
<comment type="similarity">
    <text evidence="2">Belongs to the major facilitator superfamily. Sugar transporter (TC 2.A.1.1) family.</text>
</comment>
<dbReference type="NCBIfam" id="TIGR00879">
    <property type="entry name" value="SP"/>
    <property type="match status" value="2"/>
</dbReference>
<feature type="transmembrane region" description="Helical" evidence="8">
    <location>
        <begin position="178"/>
        <end position="202"/>
    </location>
</feature>
<feature type="transmembrane region" description="Helical" evidence="8">
    <location>
        <begin position="153"/>
        <end position="172"/>
    </location>
</feature>
<feature type="transmembrane region" description="Helical" evidence="8">
    <location>
        <begin position="214"/>
        <end position="233"/>
    </location>
</feature>
<keyword evidence="6 8" id="KW-0472">Membrane</keyword>
<dbReference type="InterPro" id="IPR003663">
    <property type="entry name" value="Sugar/inositol_transpt"/>
</dbReference>
<dbReference type="Pfam" id="PF00083">
    <property type="entry name" value="Sugar_tr"/>
    <property type="match status" value="2"/>
</dbReference>
<dbReference type="SUPFAM" id="SSF103473">
    <property type="entry name" value="MFS general substrate transporter"/>
    <property type="match status" value="2"/>
</dbReference>
<sequence>MSNKSQSSSDEQGGSYFDDNKLDQQSNNQETPIPNEKNPDYVPLLPDLEEDHFPMTKYGILSDYSTLGLRGNKLQYAITFCCVVGFSLFGYDQGLMSGIITAPQFERTFPAVGGGTHHATVVQGAVTSCYELGCFFGALCAMYFGNKLGRKKLILFGCFVIVIGTFISIFPFRGHWALGHFVIARSLTGFGNGFNTATIPMYQSEVSEAKNRGLLVNLEGSMVAVGTFIAYWIDFGLSYANGSVSWRLPIALQIVFATVVFFFMIGLPESPRFLITKDKIEEARYVLAQLHDTSINDPDLLEEVILVRDANNRFSKGVSLKELFTPSKHQYLNRLLIGSSGQFFQQFTGCNAAIYYSTVLFENTVGLSRRLSLVLGGIFATVYALFTIPSFFLIERVGRRALFLTGAIGQGVSFIIAFACLVKDTKENAKGAAVGLFLFISFFAFTILPLPWVYPPEINSMRTRTMATSVSTCTNWLSNFAVVMFTPIFINRTKWGCYYLFFAAMNFIYVPIIYMFYPETAGRSLEEIDIIFAKAFVEKKPAFIVAQQLPKLSNKEIEREGIELGLYEDENDFSEWGYETDAITKRRPVHSRQNTQQTLRTVPASTTTPAAECLSKHFRMTVKTKTFSKEDESFDVENGQLGQPSTSAESWSQDQKISTNTPLLPQLEENHFSMTKYAMFSNIATLGLKGKILQHTITFACVVCFSLFGYDQGLMAGIITAPQFVETFPAVGGVSHHTTVVQGAVTSCYELGCFFGALSAMYFGGKWGRKRMIMFGCVIIIMGTFISIFPFKGHWALGHFIIARSFTGFGNGFNTATIPVYQSELSDATNRGFMVTFEGCMVAVGTTTAYWIVFGLSYAKGSISWRLPLALQVVYAGLCFFLMIGLPESPRFLITKDKIEEARYVLAQLHDTSINDPDLLEEVILVRDANNRFSKRITLKEFFTPSKHQYLNRVLIGSSSQFFQQFTGCNAAIYYSTVLFETTVGLSRRMALTLGGVFSSIYTCFTVLAFFLIERVGRRKLFFTGAIGQGSSFIIAFGCLVHDTKENAKGAAVGLFLFICIFGFTILPLPWLYPPEINSMRTRTMAASASTCTNWLSNFAVVMFTPIFINRTRWGCYLFFAAMNFIYVPIIYMFYPETAGRSLEEIDIIFAKAFVEKKPAFIVAQQLPKLSNKEIEREGIELGLYEDENDFSEWGYETDAITKRRPVHSRQNTQQTLRTVPASTTPSEKT</sequence>
<dbReference type="Gene3D" id="1.20.1250.20">
    <property type="entry name" value="MFS general substrate transporter like domains"/>
    <property type="match status" value="2"/>
</dbReference>
<dbReference type="CDD" id="cd17356">
    <property type="entry name" value="MFS_HXT"/>
    <property type="match status" value="1"/>
</dbReference>
<feature type="transmembrane region" description="Helical" evidence="8">
    <location>
        <begin position="772"/>
        <end position="791"/>
    </location>
</feature>
<feature type="compositionally biased region" description="Polar residues" evidence="7">
    <location>
        <begin position="1"/>
        <end position="12"/>
    </location>
</feature>
<dbReference type="Proteomes" id="UP000189274">
    <property type="component" value="Unassembled WGS sequence"/>
</dbReference>
<evidence type="ECO:0000256" key="6">
    <source>
        <dbReference type="ARBA" id="ARBA00023136"/>
    </source>
</evidence>
<dbReference type="PRINTS" id="PR00171">
    <property type="entry name" value="SUGRTRNSPORT"/>
</dbReference>
<dbReference type="InterPro" id="IPR005828">
    <property type="entry name" value="MFS_sugar_transport-like"/>
</dbReference>
<feature type="transmembrane region" description="Helical" evidence="8">
    <location>
        <begin position="1053"/>
        <end position="1073"/>
    </location>
</feature>
<dbReference type="VEuPathDB" id="FungiDB:C5L36_0C00900"/>
<name>A0A1V2LJH5_PICKU</name>
<dbReference type="GO" id="GO:0005351">
    <property type="term" value="F:carbohydrate:proton symporter activity"/>
    <property type="evidence" value="ECO:0007669"/>
    <property type="project" value="TreeGrafter"/>
</dbReference>
<feature type="transmembrane region" description="Helical" evidence="8">
    <location>
        <begin position="1019"/>
        <end position="1041"/>
    </location>
</feature>
<keyword evidence="5 8" id="KW-1133">Transmembrane helix</keyword>
<feature type="transmembrane region" description="Helical" evidence="8">
    <location>
        <begin position="865"/>
        <end position="886"/>
    </location>
</feature>
<feature type="compositionally biased region" description="Polar residues" evidence="7">
    <location>
        <begin position="640"/>
        <end position="655"/>
    </location>
</feature>
<dbReference type="VEuPathDB" id="FungiDB:C5L36_0C00910"/>
<dbReference type="PANTHER" id="PTHR48022:SF55">
    <property type="entry name" value="SUGAR TRANSPORTER STL1"/>
    <property type="match status" value="1"/>
</dbReference>
<dbReference type="InterPro" id="IPR020846">
    <property type="entry name" value="MFS_dom"/>
</dbReference>
<dbReference type="InterPro" id="IPR005829">
    <property type="entry name" value="Sugar_transporter_CS"/>
</dbReference>
<evidence type="ECO:0000256" key="4">
    <source>
        <dbReference type="ARBA" id="ARBA00022692"/>
    </source>
</evidence>
<feature type="transmembrane region" description="Helical" evidence="8">
    <location>
        <begin position="497"/>
        <end position="517"/>
    </location>
</feature>
<feature type="transmembrane region" description="Helical" evidence="8">
    <location>
        <begin position="74"/>
        <end position="91"/>
    </location>
</feature>
<feature type="compositionally biased region" description="Polar residues" evidence="7">
    <location>
        <begin position="23"/>
        <end position="32"/>
    </location>
</feature>
<proteinExistence type="inferred from homology"/>
<evidence type="ECO:0000256" key="3">
    <source>
        <dbReference type="ARBA" id="ARBA00022448"/>
    </source>
</evidence>
<feature type="region of interest" description="Disordered" evidence="7">
    <location>
        <begin position="1205"/>
        <end position="1230"/>
    </location>
</feature>
<dbReference type="PROSITE" id="PS00216">
    <property type="entry name" value="SUGAR_TRANSPORT_1"/>
    <property type="match status" value="2"/>
</dbReference>
<dbReference type="GO" id="GO:0015793">
    <property type="term" value="P:glycerol transmembrane transport"/>
    <property type="evidence" value="ECO:0007669"/>
    <property type="project" value="TreeGrafter"/>
</dbReference>
<protein>
    <submittedName>
        <fullName evidence="10">Sugar transporter STL1</fullName>
    </submittedName>
</protein>
<organism evidence="10 11">
    <name type="scientific">Pichia kudriavzevii</name>
    <name type="common">Yeast</name>
    <name type="synonym">Issatchenkia orientalis</name>
    <dbReference type="NCBI Taxonomy" id="4909"/>
    <lineage>
        <taxon>Eukaryota</taxon>
        <taxon>Fungi</taxon>
        <taxon>Dikarya</taxon>
        <taxon>Ascomycota</taxon>
        <taxon>Saccharomycotina</taxon>
        <taxon>Pichiomycetes</taxon>
        <taxon>Pichiales</taxon>
        <taxon>Pichiaceae</taxon>
        <taxon>Pichia</taxon>
    </lineage>
</organism>
<evidence type="ECO:0000256" key="7">
    <source>
        <dbReference type="SAM" id="MobiDB-lite"/>
    </source>
</evidence>
<evidence type="ECO:0000313" key="11">
    <source>
        <dbReference type="Proteomes" id="UP000189274"/>
    </source>
</evidence>
<feature type="region of interest" description="Disordered" evidence="7">
    <location>
        <begin position="587"/>
        <end position="606"/>
    </location>
</feature>
<dbReference type="EMBL" id="MQVM01000018">
    <property type="protein sequence ID" value="ONH72821.1"/>
    <property type="molecule type" value="Genomic_DNA"/>
</dbReference>
<feature type="transmembrane region" description="Helical" evidence="8">
    <location>
        <begin position="1085"/>
        <end position="1109"/>
    </location>
</feature>
<feature type="region of interest" description="Disordered" evidence="7">
    <location>
        <begin position="629"/>
        <end position="655"/>
    </location>
</feature>
<gene>
    <name evidence="10" type="ORF">BOH78_3589</name>
</gene>
<feature type="domain" description="Major facilitator superfamily (MFS) profile" evidence="9">
    <location>
        <begin position="697"/>
        <end position="1139"/>
    </location>
</feature>
<reference evidence="11" key="1">
    <citation type="journal article" date="2017" name="Genome Announc.">
        <title>Genome sequences of Cyberlindnera fabianii 65, Pichia kudriavzevii 129, and Saccharomyces cerevisiae 131 isolated from fermented masau fruits in Zimbabwe.</title>
        <authorList>
            <person name="van Rijswijck I.M.H."/>
            <person name="Derks M.F.L."/>
            <person name="Abee T."/>
            <person name="de Ridder D."/>
            <person name="Smid E.J."/>
        </authorList>
    </citation>
    <scope>NUCLEOTIDE SEQUENCE [LARGE SCALE GENOMIC DNA]</scope>
    <source>
        <strain evidence="11">129</strain>
    </source>
</reference>
<feature type="domain" description="Major facilitator superfamily (MFS) profile" evidence="9">
    <location>
        <begin position="78"/>
        <end position="521"/>
    </location>
</feature>
<dbReference type="InterPro" id="IPR050360">
    <property type="entry name" value="MFS_Sugar_Transporters"/>
</dbReference>
<feature type="transmembrane region" description="Helical" evidence="8">
    <location>
        <begin position="466"/>
        <end position="490"/>
    </location>
</feature>
<dbReference type="GO" id="GO:0016020">
    <property type="term" value="C:membrane"/>
    <property type="evidence" value="ECO:0007669"/>
    <property type="project" value="UniProtKB-SubCell"/>
</dbReference>